<dbReference type="VEuPathDB" id="FungiDB:HpaG811101"/>
<evidence type="ECO:0000256" key="1">
    <source>
        <dbReference type="SAM" id="Phobius"/>
    </source>
</evidence>
<reference evidence="2" key="2">
    <citation type="submission" date="2015-06" db="UniProtKB">
        <authorList>
            <consortium name="EnsemblProtists"/>
        </authorList>
    </citation>
    <scope>IDENTIFICATION</scope>
    <source>
        <strain evidence="2">Emoy2</strain>
    </source>
</reference>
<keyword evidence="1" id="KW-0472">Membrane</keyword>
<name>M4BX50_HYAAE</name>
<dbReference type="EMBL" id="JH598014">
    <property type="status" value="NOT_ANNOTATED_CDS"/>
    <property type="molecule type" value="Genomic_DNA"/>
</dbReference>
<accession>M4BX50</accession>
<dbReference type="HOGENOM" id="CLU_2745447_0_0_1"/>
<keyword evidence="3" id="KW-1185">Reference proteome</keyword>
<reference evidence="3" key="1">
    <citation type="journal article" date="2010" name="Science">
        <title>Signatures of adaptation to obligate biotrophy in the Hyaloperonospora arabidopsidis genome.</title>
        <authorList>
            <person name="Baxter L."/>
            <person name="Tripathy S."/>
            <person name="Ishaque N."/>
            <person name="Boot N."/>
            <person name="Cabral A."/>
            <person name="Kemen E."/>
            <person name="Thines M."/>
            <person name="Ah-Fong A."/>
            <person name="Anderson R."/>
            <person name="Badejoko W."/>
            <person name="Bittner-Eddy P."/>
            <person name="Boore J.L."/>
            <person name="Chibucos M.C."/>
            <person name="Coates M."/>
            <person name="Dehal P."/>
            <person name="Delehaunty K."/>
            <person name="Dong S."/>
            <person name="Downton P."/>
            <person name="Dumas B."/>
            <person name="Fabro G."/>
            <person name="Fronick C."/>
            <person name="Fuerstenberg S.I."/>
            <person name="Fulton L."/>
            <person name="Gaulin E."/>
            <person name="Govers F."/>
            <person name="Hughes L."/>
            <person name="Humphray S."/>
            <person name="Jiang R.H."/>
            <person name="Judelson H."/>
            <person name="Kamoun S."/>
            <person name="Kyung K."/>
            <person name="Meijer H."/>
            <person name="Minx P."/>
            <person name="Morris P."/>
            <person name="Nelson J."/>
            <person name="Phuntumart V."/>
            <person name="Qutob D."/>
            <person name="Rehmany A."/>
            <person name="Rougon-Cardoso A."/>
            <person name="Ryden P."/>
            <person name="Torto-Alalibo T."/>
            <person name="Studholme D."/>
            <person name="Wang Y."/>
            <person name="Win J."/>
            <person name="Wood J."/>
            <person name="Clifton S.W."/>
            <person name="Rogers J."/>
            <person name="Van den Ackerveken G."/>
            <person name="Jones J.D."/>
            <person name="McDowell J.M."/>
            <person name="Beynon J."/>
            <person name="Tyler B.M."/>
        </authorList>
    </citation>
    <scope>NUCLEOTIDE SEQUENCE [LARGE SCALE GENOMIC DNA]</scope>
    <source>
        <strain evidence="3">Emoy2</strain>
    </source>
</reference>
<sequence length="71" mass="7871">MVISIHVRRLRRWTMYACWRTLVRVSSVVDAASAFLLAVCITAKLSSIAAARHRNLPVLLKCKSCGQVGSE</sequence>
<keyword evidence="1" id="KW-0812">Transmembrane</keyword>
<keyword evidence="1" id="KW-1133">Transmembrane helix</keyword>
<evidence type="ECO:0000313" key="3">
    <source>
        <dbReference type="Proteomes" id="UP000011713"/>
    </source>
</evidence>
<dbReference type="AlphaFoldDB" id="M4BX50"/>
<dbReference type="InParanoid" id="M4BX50"/>
<proteinExistence type="predicted"/>
<protein>
    <submittedName>
        <fullName evidence="2">Uncharacterized protein</fullName>
    </submittedName>
</protein>
<feature type="transmembrane region" description="Helical" evidence="1">
    <location>
        <begin position="21"/>
        <end position="45"/>
    </location>
</feature>
<organism evidence="2 3">
    <name type="scientific">Hyaloperonospora arabidopsidis (strain Emoy2)</name>
    <name type="common">Downy mildew agent</name>
    <name type="synonym">Peronospora arabidopsidis</name>
    <dbReference type="NCBI Taxonomy" id="559515"/>
    <lineage>
        <taxon>Eukaryota</taxon>
        <taxon>Sar</taxon>
        <taxon>Stramenopiles</taxon>
        <taxon>Oomycota</taxon>
        <taxon>Peronosporomycetes</taxon>
        <taxon>Peronosporales</taxon>
        <taxon>Peronosporaceae</taxon>
        <taxon>Hyaloperonospora</taxon>
    </lineage>
</organism>
<evidence type="ECO:0000313" key="2">
    <source>
        <dbReference type="EnsemblProtists" id="HpaP811101"/>
    </source>
</evidence>
<dbReference type="Proteomes" id="UP000011713">
    <property type="component" value="Unassembled WGS sequence"/>
</dbReference>
<dbReference type="EnsemblProtists" id="HpaT811101">
    <property type="protein sequence ID" value="HpaP811101"/>
    <property type="gene ID" value="HpaG811101"/>
</dbReference>